<gene>
    <name evidence="1" type="ORF">MSG28_004806</name>
</gene>
<name>A0ACC0K8D7_CHOFU</name>
<evidence type="ECO:0000313" key="1">
    <source>
        <dbReference type="EMBL" id="KAI8432410.1"/>
    </source>
</evidence>
<evidence type="ECO:0000313" key="2">
    <source>
        <dbReference type="Proteomes" id="UP001064048"/>
    </source>
</evidence>
<keyword evidence="2" id="KW-1185">Reference proteome</keyword>
<dbReference type="Proteomes" id="UP001064048">
    <property type="component" value="Chromosome 7"/>
</dbReference>
<accession>A0ACC0K8D7</accession>
<protein>
    <submittedName>
        <fullName evidence="1">Uncharacterized protein</fullName>
    </submittedName>
</protein>
<organism evidence="1 2">
    <name type="scientific">Choristoneura fumiferana</name>
    <name type="common">Spruce budworm moth</name>
    <name type="synonym">Archips fumiferana</name>
    <dbReference type="NCBI Taxonomy" id="7141"/>
    <lineage>
        <taxon>Eukaryota</taxon>
        <taxon>Metazoa</taxon>
        <taxon>Ecdysozoa</taxon>
        <taxon>Arthropoda</taxon>
        <taxon>Hexapoda</taxon>
        <taxon>Insecta</taxon>
        <taxon>Pterygota</taxon>
        <taxon>Neoptera</taxon>
        <taxon>Endopterygota</taxon>
        <taxon>Lepidoptera</taxon>
        <taxon>Glossata</taxon>
        <taxon>Ditrysia</taxon>
        <taxon>Tortricoidea</taxon>
        <taxon>Tortricidae</taxon>
        <taxon>Tortricinae</taxon>
        <taxon>Choristoneura</taxon>
    </lineage>
</organism>
<proteinExistence type="predicted"/>
<dbReference type="EMBL" id="CM046107">
    <property type="protein sequence ID" value="KAI8432410.1"/>
    <property type="molecule type" value="Genomic_DNA"/>
</dbReference>
<sequence length="98" mass="11225">MKNLLNVVEIPFKDENAVRSKAPTLKLESPPDDELKSQLLNIFVKLADIDKKRGERCLEIKNWDLRSALDHYIRLLKLDDLSSLRTPEETPEPVAQAS</sequence>
<reference evidence="1 2" key="1">
    <citation type="journal article" date="2022" name="Genome Biol. Evol.">
        <title>The Spruce Budworm Genome: Reconstructing the Evolutionary History of Antifreeze Proteins.</title>
        <authorList>
            <person name="Beliveau C."/>
            <person name="Gagne P."/>
            <person name="Picq S."/>
            <person name="Vernygora O."/>
            <person name="Keeling C.I."/>
            <person name="Pinkney K."/>
            <person name="Doucet D."/>
            <person name="Wen F."/>
            <person name="Johnston J.S."/>
            <person name="Maaroufi H."/>
            <person name="Boyle B."/>
            <person name="Laroche J."/>
            <person name="Dewar K."/>
            <person name="Juretic N."/>
            <person name="Blackburn G."/>
            <person name="Nisole A."/>
            <person name="Brunet B."/>
            <person name="Brandao M."/>
            <person name="Lumley L."/>
            <person name="Duan J."/>
            <person name="Quan G."/>
            <person name="Lucarotti C.J."/>
            <person name="Roe A.D."/>
            <person name="Sperling F.A.H."/>
            <person name="Levesque R.C."/>
            <person name="Cusson M."/>
        </authorList>
    </citation>
    <scope>NUCLEOTIDE SEQUENCE [LARGE SCALE GENOMIC DNA]</scope>
    <source>
        <strain evidence="1">Glfc:IPQL:Cfum</strain>
    </source>
</reference>
<comment type="caution">
    <text evidence="1">The sequence shown here is derived from an EMBL/GenBank/DDBJ whole genome shotgun (WGS) entry which is preliminary data.</text>
</comment>